<name>A0A8C1NLG6_CYPCA</name>
<dbReference type="SUPFAM" id="SSF57845">
    <property type="entry name" value="B-box zinc-binding domain"/>
    <property type="match status" value="1"/>
</dbReference>
<evidence type="ECO:0000256" key="3">
    <source>
        <dbReference type="ARBA" id="ARBA00022833"/>
    </source>
</evidence>
<dbReference type="PRINTS" id="PR01407">
    <property type="entry name" value="BUTYPHLNCDUF"/>
</dbReference>
<keyword evidence="2 4" id="KW-0863">Zinc-finger</keyword>
<dbReference type="InterPro" id="IPR051051">
    <property type="entry name" value="E3_ubiq-ligase_TRIM/RNF"/>
</dbReference>
<keyword evidence="5" id="KW-0175">Coiled coil</keyword>
<evidence type="ECO:0000256" key="5">
    <source>
        <dbReference type="SAM" id="Coils"/>
    </source>
</evidence>
<dbReference type="GO" id="GO:0005737">
    <property type="term" value="C:cytoplasm"/>
    <property type="evidence" value="ECO:0007669"/>
    <property type="project" value="UniProtKB-ARBA"/>
</dbReference>
<organism evidence="9 10">
    <name type="scientific">Cyprinus carpio</name>
    <name type="common">Common carp</name>
    <dbReference type="NCBI Taxonomy" id="7962"/>
    <lineage>
        <taxon>Eukaryota</taxon>
        <taxon>Metazoa</taxon>
        <taxon>Chordata</taxon>
        <taxon>Craniata</taxon>
        <taxon>Vertebrata</taxon>
        <taxon>Euteleostomi</taxon>
        <taxon>Actinopterygii</taxon>
        <taxon>Neopterygii</taxon>
        <taxon>Teleostei</taxon>
        <taxon>Ostariophysi</taxon>
        <taxon>Cypriniformes</taxon>
        <taxon>Cyprinidae</taxon>
        <taxon>Cyprininae</taxon>
        <taxon>Cyprinus</taxon>
    </lineage>
</organism>
<dbReference type="Pfam" id="PF00643">
    <property type="entry name" value="zf-B_box"/>
    <property type="match status" value="1"/>
</dbReference>
<keyword evidence="1" id="KW-0479">Metal-binding</keyword>
<dbReference type="Pfam" id="PF13765">
    <property type="entry name" value="PRY"/>
    <property type="match status" value="1"/>
</dbReference>
<dbReference type="InterPro" id="IPR043136">
    <property type="entry name" value="B30.2/SPRY_sf"/>
</dbReference>
<dbReference type="PANTHER" id="PTHR25465:SF5">
    <property type="entry name" value="E3 UBIQUITIN_ISG15 LIGASE TRIM25-RELATED"/>
    <property type="match status" value="1"/>
</dbReference>
<dbReference type="Proteomes" id="UP000694427">
    <property type="component" value="Unplaced"/>
</dbReference>
<dbReference type="SMART" id="SM00336">
    <property type="entry name" value="BBOX"/>
    <property type="match status" value="1"/>
</dbReference>
<evidence type="ECO:0000259" key="8">
    <source>
        <dbReference type="PROSITE" id="PS50188"/>
    </source>
</evidence>
<evidence type="ECO:0000256" key="1">
    <source>
        <dbReference type="ARBA" id="ARBA00022723"/>
    </source>
</evidence>
<dbReference type="Gene3D" id="3.30.160.60">
    <property type="entry name" value="Classic Zinc Finger"/>
    <property type="match status" value="1"/>
</dbReference>
<dbReference type="Gene3D" id="4.10.830.40">
    <property type="match status" value="1"/>
</dbReference>
<evidence type="ECO:0000256" key="6">
    <source>
        <dbReference type="SAM" id="MobiDB-lite"/>
    </source>
</evidence>
<sequence length="600" mass="68519">MQMADEQNSHCVCSVCLQDLQENSCPRCKQNSLCKTDLEESEAPAADMSETRAPFADLEESEASAADPEEYNALSADLDDSDASVSDPDTSVACVAEALERTGLQTEQAEDVECDSCSDRKEKAIKTCLVCLASYCETHLRLHKELNVGKAHLLVDVTGELQKKTCPQHHKLLEVYCRTDRQCICCLCMLDTNHKGHDMVSAATERAEKQRQLDKSKQMVTDRETELKEIQKASGRLRNLTQATEEEGDRIFTELLSFIRRSHTEMITLVQSQMTTELNRIQGHLEGLEQEISKLKRKQSEVEQLSHTDDHIYFLQEVQSRWPTSNDFQSLTTNPQFSFGEVIKSLTSLTAHIKDIWRLETTRMFSAVTAEKILLPQEPKTREDFIQFLVPLSLDPNTAHRNLRLTEQNKAVACSIEPQSYPEHPHRFEWWAQVLSKEGLTGRCYWEMVWSGQYGVDLAVSYKDINRTGQGDDSGFGYNRHSWSLDCSIFRYALVHNNEETEISVPLSHRIGVYLDHRAGQLSFYSVSDTMILLHKVQARFTQPLYPGFGLFQGSTAKFCEPQEDGSPQVVKRPKNNKTNIKQRRIRTDVMRNKYLRCEK</sequence>
<evidence type="ECO:0000313" key="9">
    <source>
        <dbReference type="Ensembl" id="ENSCCRP00010093945.1"/>
    </source>
</evidence>
<keyword evidence="3" id="KW-0862">Zinc</keyword>
<evidence type="ECO:0000313" key="10">
    <source>
        <dbReference type="Proteomes" id="UP000694427"/>
    </source>
</evidence>
<dbReference type="SUPFAM" id="SSF49899">
    <property type="entry name" value="Concanavalin A-like lectins/glucanases"/>
    <property type="match status" value="1"/>
</dbReference>
<proteinExistence type="predicted"/>
<dbReference type="Pfam" id="PF00622">
    <property type="entry name" value="SPRY"/>
    <property type="match status" value="1"/>
</dbReference>
<reference evidence="9" key="1">
    <citation type="submission" date="2025-08" db="UniProtKB">
        <authorList>
            <consortium name="Ensembl"/>
        </authorList>
    </citation>
    <scope>IDENTIFICATION</scope>
</reference>
<evidence type="ECO:0000256" key="2">
    <source>
        <dbReference type="ARBA" id="ARBA00022771"/>
    </source>
</evidence>
<feature type="domain" description="B box-type" evidence="7">
    <location>
        <begin position="161"/>
        <end position="202"/>
    </location>
</feature>
<feature type="domain" description="B30.2/SPRY" evidence="8">
    <location>
        <begin position="372"/>
        <end position="566"/>
    </location>
</feature>
<protein>
    <recommendedName>
        <fullName evidence="11">Tripartite motif-containing protein 16-like</fullName>
    </recommendedName>
</protein>
<feature type="coiled-coil region" evidence="5">
    <location>
        <begin position="271"/>
        <end position="308"/>
    </location>
</feature>
<dbReference type="InterPro" id="IPR003879">
    <property type="entry name" value="Butyrophylin_SPRY"/>
</dbReference>
<dbReference type="InterPro" id="IPR006574">
    <property type="entry name" value="PRY"/>
</dbReference>
<dbReference type="InterPro" id="IPR013320">
    <property type="entry name" value="ConA-like_dom_sf"/>
</dbReference>
<dbReference type="InterPro" id="IPR058030">
    <property type="entry name" value="TRIM8/14/16/25/29/45/65_CC"/>
</dbReference>
<dbReference type="Pfam" id="PF25600">
    <property type="entry name" value="TRIM_CC"/>
    <property type="match status" value="1"/>
</dbReference>
<dbReference type="AlphaFoldDB" id="A0A8C1NLG6"/>
<feature type="compositionally biased region" description="Acidic residues" evidence="6">
    <location>
        <begin position="57"/>
        <end position="69"/>
    </location>
</feature>
<evidence type="ECO:0000259" key="7">
    <source>
        <dbReference type="PROSITE" id="PS50119"/>
    </source>
</evidence>
<dbReference type="CDD" id="cd19769">
    <property type="entry name" value="Bbox2_TRIM16-like"/>
    <property type="match status" value="1"/>
</dbReference>
<accession>A0A8C1NLG6</accession>
<keyword evidence="10" id="KW-1185">Reference proteome</keyword>
<dbReference type="GO" id="GO:0008270">
    <property type="term" value="F:zinc ion binding"/>
    <property type="evidence" value="ECO:0007669"/>
    <property type="project" value="UniProtKB-KW"/>
</dbReference>
<dbReference type="CDD" id="cd16040">
    <property type="entry name" value="SPRY_PRY_SNTX"/>
    <property type="match status" value="1"/>
</dbReference>
<feature type="region of interest" description="Disordered" evidence="6">
    <location>
        <begin position="39"/>
        <end position="69"/>
    </location>
</feature>
<reference evidence="9" key="2">
    <citation type="submission" date="2025-09" db="UniProtKB">
        <authorList>
            <consortium name="Ensembl"/>
        </authorList>
    </citation>
    <scope>IDENTIFICATION</scope>
</reference>
<dbReference type="PROSITE" id="PS50188">
    <property type="entry name" value="B302_SPRY"/>
    <property type="match status" value="1"/>
</dbReference>
<dbReference type="SMART" id="SM00589">
    <property type="entry name" value="PRY"/>
    <property type="match status" value="1"/>
</dbReference>
<dbReference type="PANTHER" id="PTHR25465">
    <property type="entry name" value="B-BOX DOMAIN CONTAINING"/>
    <property type="match status" value="1"/>
</dbReference>
<evidence type="ECO:0000256" key="4">
    <source>
        <dbReference type="PROSITE-ProRule" id="PRU00024"/>
    </source>
</evidence>
<dbReference type="Ensembl" id="ENSCCRT00010104252.1">
    <property type="protein sequence ID" value="ENSCCRP00010093945.1"/>
    <property type="gene ID" value="ENSCCRG00010041131.1"/>
</dbReference>
<dbReference type="InterPro" id="IPR003877">
    <property type="entry name" value="SPRY_dom"/>
</dbReference>
<dbReference type="InterPro" id="IPR000315">
    <property type="entry name" value="Znf_B-box"/>
</dbReference>
<evidence type="ECO:0008006" key="11">
    <source>
        <dbReference type="Google" id="ProtNLM"/>
    </source>
</evidence>
<dbReference type="Gene3D" id="2.60.120.920">
    <property type="match status" value="1"/>
</dbReference>
<dbReference type="PROSITE" id="PS50119">
    <property type="entry name" value="ZF_BBOX"/>
    <property type="match status" value="1"/>
</dbReference>
<dbReference type="SMART" id="SM00449">
    <property type="entry name" value="SPRY"/>
    <property type="match status" value="1"/>
</dbReference>
<dbReference type="InterPro" id="IPR001870">
    <property type="entry name" value="B30.2/SPRY"/>
</dbReference>